<dbReference type="EMBL" id="JRKL02000096">
    <property type="protein sequence ID" value="KAF3975213.1"/>
    <property type="molecule type" value="Genomic_DNA"/>
</dbReference>
<organism evidence="2 3">
    <name type="scientific">Castanea mollissima</name>
    <name type="common">Chinese chestnut</name>
    <dbReference type="NCBI Taxonomy" id="60419"/>
    <lineage>
        <taxon>Eukaryota</taxon>
        <taxon>Viridiplantae</taxon>
        <taxon>Streptophyta</taxon>
        <taxon>Embryophyta</taxon>
        <taxon>Tracheophyta</taxon>
        <taxon>Spermatophyta</taxon>
        <taxon>Magnoliopsida</taxon>
        <taxon>eudicotyledons</taxon>
        <taxon>Gunneridae</taxon>
        <taxon>Pentapetalae</taxon>
        <taxon>rosids</taxon>
        <taxon>fabids</taxon>
        <taxon>Fagales</taxon>
        <taxon>Fagaceae</taxon>
        <taxon>Castanea</taxon>
    </lineage>
</organism>
<protein>
    <submittedName>
        <fullName evidence="2">Uncharacterized protein</fullName>
    </submittedName>
</protein>
<evidence type="ECO:0000256" key="1">
    <source>
        <dbReference type="SAM" id="MobiDB-lite"/>
    </source>
</evidence>
<accession>A0A8J4RXI5</accession>
<feature type="compositionally biased region" description="Polar residues" evidence="1">
    <location>
        <begin position="108"/>
        <end position="122"/>
    </location>
</feature>
<feature type="region of interest" description="Disordered" evidence="1">
    <location>
        <begin position="101"/>
        <end position="134"/>
    </location>
</feature>
<sequence>MTEVVAEIHTPPLQLTKIDQDIRADEELQDIENLLGMVVHSEDEAYNLYNDYAIRIEFSVRKEKLRYAKNGVRQRESPCVRPKGVTNARLKSNLGKRKRKLLKDVTRSKQLSTRGLPTSSSHAPKGLCQPKHPSSVPMDESYTNQVFLPPAMPTTISPSHFQHPNQNPFSYWSSVSPNFNFRRTAGSCSLLEEIRYKEAFNDQSLYNRNSGGPKPVQQLVAGPWQIILKITGARCNRTKRCSFAHEAVNMQGVCVFFGVASSAARSKGGVMLEAMVDAAIRAKHHGFQYILFLGDDRRVVQAFRMKRSTDWLDNTRLADLNILAQSGLFYRMGMNLKTKTQNSHDHQIRYQNRSELVGFGSNLCFSAKMLVERDFDLVAKERNDTGFVENLSESGDLFGCG</sequence>
<comment type="caution">
    <text evidence="2">The sequence shown here is derived from an EMBL/GenBank/DDBJ whole genome shotgun (WGS) entry which is preliminary data.</text>
</comment>
<gene>
    <name evidence="2" type="ORF">CMV_001525</name>
</gene>
<reference evidence="2" key="1">
    <citation type="submission" date="2020-03" db="EMBL/GenBank/DDBJ databases">
        <title>Castanea mollissima Vanexum genome sequencing.</title>
        <authorList>
            <person name="Staton M."/>
        </authorList>
    </citation>
    <scope>NUCLEOTIDE SEQUENCE</scope>
    <source>
        <tissue evidence="2">Leaf</tissue>
    </source>
</reference>
<keyword evidence="3" id="KW-1185">Reference proteome</keyword>
<dbReference type="AlphaFoldDB" id="A0A8J4RXI5"/>
<proteinExistence type="predicted"/>
<evidence type="ECO:0000313" key="2">
    <source>
        <dbReference type="EMBL" id="KAF3975213.1"/>
    </source>
</evidence>
<name>A0A8J4RXI5_9ROSI</name>
<evidence type="ECO:0000313" key="3">
    <source>
        <dbReference type="Proteomes" id="UP000737018"/>
    </source>
</evidence>
<dbReference type="Proteomes" id="UP000737018">
    <property type="component" value="Unassembled WGS sequence"/>
</dbReference>